<dbReference type="EMBL" id="KV922023">
    <property type="protein sequence ID" value="ORE02996.1"/>
    <property type="molecule type" value="Genomic_DNA"/>
</dbReference>
<proteinExistence type="predicted"/>
<dbReference type="VEuPathDB" id="FungiDB:BCV72DRAFT_233768"/>
<name>A0A1X0QTD4_RHIZD</name>
<dbReference type="AlphaFoldDB" id="A0A1X0QTD4"/>
<accession>A0A1X0QTD4</accession>
<gene>
    <name evidence="1" type="ORF">BCV72DRAFT_233768</name>
</gene>
<organism evidence="1">
    <name type="scientific">Rhizopus microsporus var. microsporus</name>
    <dbReference type="NCBI Taxonomy" id="86635"/>
    <lineage>
        <taxon>Eukaryota</taxon>
        <taxon>Fungi</taxon>
        <taxon>Fungi incertae sedis</taxon>
        <taxon>Mucoromycota</taxon>
        <taxon>Mucoromycotina</taxon>
        <taxon>Mucoromycetes</taxon>
        <taxon>Mucorales</taxon>
        <taxon>Mucorineae</taxon>
        <taxon>Rhizopodaceae</taxon>
        <taxon>Rhizopus</taxon>
    </lineage>
</organism>
<reference evidence="1" key="1">
    <citation type="journal article" date="2016" name="Proc. Natl. Acad. Sci. U.S.A.">
        <title>Lipid metabolic changes in an early divergent fungus govern the establishment of a mutualistic symbiosis with endobacteria.</title>
        <authorList>
            <person name="Lastovetsky O.A."/>
            <person name="Gaspar M.L."/>
            <person name="Mondo S.J."/>
            <person name="LaButti K.M."/>
            <person name="Sandor L."/>
            <person name="Grigoriev I.V."/>
            <person name="Henry S.A."/>
            <person name="Pawlowska T.E."/>
        </authorList>
    </citation>
    <scope>NUCLEOTIDE SEQUENCE [LARGE SCALE GENOMIC DNA]</scope>
    <source>
        <strain evidence="1">ATCC 52814</strain>
    </source>
</reference>
<dbReference type="OrthoDB" id="2210431at2759"/>
<dbReference type="Proteomes" id="UP000242414">
    <property type="component" value="Unassembled WGS sequence"/>
</dbReference>
<protein>
    <submittedName>
        <fullName evidence="1">Uncharacterized protein</fullName>
    </submittedName>
</protein>
<sequence>MHATYLELMIKQRHISERLDNDDKTKLLEIVAKMSKENSDQDSLKQQAGEKLEKLQVFPFRKMKFSSKLYYDQDDLMLMKKLKQKFGSNAILVLEPTRNKGLIQMLKKNGFEVFLIDEFRTSPFCHLCEGRLENFKTVRNPRPYKRKARPIVLCHGLQR</sequence>
<evidence type="ECO:0000313" key="1">
    <source>
        <dbReference type="EMBL" id="ORE02996.1"/>
    </source>
</evidence>